<keyword evidence="1" id="KW-0812">Transmembrane</keyword>
<feature type="transmembrane region" description="Helical" evidence="1">
    <location>
        <begin position="12"/>
        <end position="34"/>
    </location>
</feature>
<dbReference type="EMBL" id="BK015564">
    <property type="protein sequence ID" value="DAE13243.1"/>
    <property type="molecule type" value="Genomic_DNA"/>
</dbReference>
<organism evidence="2">
    <name type="scientific">Siphoviridae sp. ctLqe90</name>
    <dbReference type="NCBI Taxonomy" id="2825456"/>
    <lineage>
        <taxon>Viruses</taxon>
        <taxon>Duplodnaviria</taxon>
        <taxon>Heunggongvirae</taxon>
        <taxon>Uroviricota</taxon>
        <taxon>Caudoviricetes</taxon>
    </lineage>
</organism>
<keyword evidence="1" id="KW-0472">Membrane</keyword>
<reference evidence="2" key="1">
    <citation type="journal article" date="2021" name="Proc. Natl. Acad. Sci. U.S.A.">
        <title>A Catalog of Tens of Thousands of Viruses from Human Metagenomes Reveals Hidden Associations with Chronic Diseases.</title>
        <authorList>
            <person name="Tisza M.J."/>
            <person name="Buck C.B."/>
        </authorList>
    </citation>
    <scope>NUCLEOTIDE SEQUENCE</scope>
    <source>
        <strain evidence="2">CtLqe90</strain>
    </source>
</reference>
<accession>A0A8S5Q3E2</accession>
<sequence>MIATIILIIKHILLNLRIIIFHFLLLHQGIYLLAEMFIL</sequence>
<proteinExistence type="predicted"/>
<evidence type="ECO:0000256" key="1">
    <source>
        <dbReference type="SAM" id="Phobius"/>
    </source>
</evidence>
<protein>
    <submittedName>
        <fullName evidence="2">Uncharacterized protein</fullName>
    </submittedName>
</protein>
<evidence type="ECO:0000313" key="2">
    <source>
        <dbReference type="EMBL" id="DAE13243.1"/>
    </source>
</evidence>
<keyword evidence="1" id="KW-1133">Transmembrane helix</keyword>
<name>A0A8S5Q3E2_9CAUD</name>